<evidence type="ECO:0000313" key="6">
    <source>
        <dbReference type="EMBL" id="EJZ14311.1"/>
    </source>
</evidence>
<keyword evidence="3" id="KW-0804">Transcription</keyword>
<evidence type="ECO:0000313" key="7">
    <source>
        <dbReference type="Proteomes" id="UP000006043"/>
    </source>
</evidence>
<sequence>MSVAAQNRQGAATRLRLVKTAERLFAAQGVDAVSVRAVNAAAGLGAASVHYHFGSKDDLLRAVLTDVGAPVRDEIAANVAVLAADPVAPSPDALVRAVTEPYLKLLLRHRVRGMRWIKIIAQISQDNNPVLLDTEQHLPDELFVQVQRAFPESDPARLELRWAISIMNFIQALSRADEWRRNGGRLDETELRDFYEDLVRFRAYEKVLARLAAGEIDAEAIITGRVGLDGLGEAFESLRDPESHVKILVLPGQ</sequence>
<dbReference type="PROSITE" id="PS50977">
    <property type="entry name" value="HTH_TETR_2"/>
    <property type="match status" value="1"/>
</dbReference>
<dbReference type="PATRIC" id="fig|1214102.3.peg.2081"/>
<dbReference type="SUPFAM" id="SSF46689">
    <property type="entry name" value="Homeodomain-like"/>
    <property type="match status" value="1"/>
</dbReference>
<dbReference type="PRINTS" id="PR00455">
    <property type="entry name" value="HTHTETR"/>
</dbReference>
<dbReference type="GeneID" id="93413059"/>
<dbReference type="InterPro" id="IPR041586">
    <property type="entry name" value="PsrA_TetR_C"/>
</dbReference>
<dbReference type="Pfam" id="PF00440">
    <property type="entry name" value="TetR_N"/>
    <property type="match status" value="1"/>
</dbReference>
<dbReference type="GO" id="GO:0000976">
    <property type="term" value="F:transcription cis-regulatory region binding"/>
    <property type="evidence" value="ECO:0007669"/>
    <property type="project" value="TreeGrafter"/>
</dbReference>
<dbReference type="InterPro" id="IPR050109">
    <property type="entry name" value="HTH-type_TetR-like_transc_reg"/>
</dbReference>
<dbReference type="Pfam" id="PF17939">
    <property type="entry name" value="TetR_C_30"/>
    <property type="match status" value="1"/>
</dbReference>
<dbReference type="HOGENOM" id="CLU_069356_19_3_11"/>
<evidence type="ECO:0000256" key="1">
    <source>
        <dbReference type="ARBA" id="ARBA00023015"/>
    </source>
</evidence>
<evidence type="ECO:0000259" key="5">
    <source>
        <dbReference type="PROSITE" id="PS50977"/>
    </source>
</evidence>
<dbReference type="EMBL" id="ALQB01000033">
    <property type="protein sequence ID" value="EJZ14311.1"/>
    <property type="molecule type" value="Genomic_DNA"/>
</dbReference>
<reference evidence="6 7" key="1">
    <citation type="journal article" date="2012" name="J. Bacteriol.">
        <title>Complete Genome Sequence of Mycobacterium fortuitum subsp. fortuitum Type Strain DSM46621.</title>
        <authorList>
            <person name="Ho Y.S."/>
            <person name="Adroub S.A."/>
            <person name="Aleisa F."/>
            <person name="Mahmood H."/>
            <person name="Othoum G."/>
            <person name="Rashid F."/>
            <person name="Zaher M."/>
            <person name="Ali S."/>
            <person name="Bitter W."/>
            <person name="Pain A."/>
            <person name="Abdallah A.M."/>
        </authorList>
    </citation>
    <scope>NUCLEOTIDE SEQUENCE [LARGE SCALE GENOMIC DNA]</scope>
    <source>
        <strain evidence="7">DSM46621</strain>
    </source>
</reference>
<dbReference type="GO" id="GO:0003700">
    <property type="term" value="F:DNA-binding transcription factor activity"/>
    <property type="evidence" value="ECO:0007669"/>
    <property type="project" value="TreeGrafter"/>
</dbReference>
<feature type="domain" description="HTH tetR-type" evidence="5">
    <location>
        <begin position="11"/>
        <end position="71"/>
    </location>
</feature>
<keyword evidence="2 4" id="KW-0238">DNA-binding</keyword>
<dbReference type="Proteomes" id="UP000006043">
    <property type="component" value="Unassembled WGS sequence"/>
</dbReference>
<dbReference type="InterPro" id="IPR001647">
    <property type="entry name" value="HTH_TetR"/>
</dbReference>
<dbReference type="PANTHER" id="PTHR30055:SF234">
    <property type="entry name" value="HTH-TYPE TRANSCRIPTIONAL REGULATOR BETI"/>
    <property type="match status" value="1"/>
</dbReference>
<dbReference type="InterPro" id="IPR023772">
    <property type="entry name" value="DNA-bd_HTH_TetR-type_CS"/>
</dbReference>
<dbReference type="InterPro" id="IPR009057">
    <property type="entry name" value="Homeodomain-like_sf"/>
</dbReference>
<protein>
    <submittedName>
        <fullName evidence="6">TetR family transcriptional regulator</fullName>
    </submittedName>
</protein>
<keyword evidence="1" id="KW-0805">Transcription regulation</keyword>
<dbReference type="Gene3D" id="1.10.357.10">
    <property type="entry name" value="Tetracycline Repressor, domain 2"/>
    <property type="match status" value="1"/>
</dbReference>
<gene>
    <name evidence="6" type="ORF">MFORT_10434</name>
</gene>
<proteinExistence type="predicted"/>
<dbReference type="PANTHER" id="PTHR30055">
    <property type="entry name" value="HTH-TYPE TRANSCRIPTIONAL REGULATOR RUTR"/>
    <property type="match status" value="1"/>
</dbReference>
<organism evidence="6 7">
    <name type="scientific">Mycolicibacterium fortuitum subsp. fortuitum DSM 46621 = ATCC 6841 = JCM 6387</name>
    <dbReference type="NCBI Taxonomy" id="1214102"/>
    <lineage>
        <taxon>Bacteria</taxon>
        <taxon>Bacillati</taxon>
        <taxon>Actinomycetota</taxon>
        <taxon>Actinomycetes</taxon>
        <taxon>Mycobacteriales</taxon>
        <taxon>Mycobacteriaceae</taxon>
        <taxon>Mycolicibacterium</taxon>
    </lineage>
</organism>
<evidence type="ECO:0000256" key="3">
    <source>
        <dbReference type="ARBA" id="ARBA00023163"/>
    </source>
</evidence>
<dbReference type="AlphaFoldDB" id="K0V5Q0"/>
<name>K0V5Q0_MYCFO</name>
<evidence type="ECO:0000256" key="4">
    <source>
        <dbReference type="PROSITE-ProRule" id="PRU00335"/>
    </source>
</evidence>
<evidence type="ECO:0000256" key="2">
    <source>
        <dbReference type="ARBA" id="ARBA00023125"/>
    </source>
</evidence>
<feature type="DNA-binding region" description="H-T-H motif" evidence="4">
    <location>
        <begin position="34"/>
        <end position="53"/>
    </location>
</feature>
<accession>K0V5Q0</accession>
<dbReference type="RefSeq" id="WP_003880581.1">
    <property type="nucleotide sequence ID" value="NZ_JH814724.1"/>
</dbReference>
<comment type="caution">
    <text evidence="6">The sequence shown here is derived from an EMBL/GenBank/DDBJ whole genome shotgun (WGS) entry which is preliminary data.</text>
</comment>
<dbReference type="PROSITE" id="PS01081">
    <property type="entry name" value="HTH_TETR_1"/>
    <property type="match status" value="1"/>
</dbReference>